<dbReference type="EC" id="2.7.7.65" evidence="1"/>
<dbReference type="InterPro" id="IPR050469">
    <property type="entry name" value="Diguanylate_Cyclase"/>
</dbReference>
<evidence type="ECO:0000313" key="5">
    <source>
        <dbReference type="Proteomes" id="UP000435138"/>
    </source>
</evidence>
<dbReference type="Pfam" id="PF01590">
    <property type="entry name" value="GAF"/>
    <property type="match status" value="1"/>
</dbReference>
<comment type="catalytic activity">
    <reaction evidence="2">
        <text>2 GTP = 3',3'-c-di-GMP + 2 diphosphate</text>
        <dbReference type="Rhea" id="RHEA:24898"/>
        <dbReference type="ChEBI" id="CHEBI:33019"/>
        <dbReference type="ChEBI" id="CHEBI:37565"/>
        <dbReference type="ChEBI" id="CHEBI:58805"/>
        <dbReference type="EC" id="2.7.7.65"/>
    </reaction>
</comment>
<comment type="caution">
    <text evidence="4">The sequence shown here is derived from an EMBL/GenBank/DDBJ whole genome shotgun (WGS) entry which is preliminary data.</text>
</comment>
<feature type="domain" description="GGDEF" evidence="3">
    <location>
        <begin position="202"/>
        <end position="335"/>
    </location>
</feature>
<name>A0A6A8AEX3_9HYPH</name>
<reference evidence="4 5" key="1">
    <citation type="submission" date="2019-11" db="EMBL/GenBank/DDBJ databases">
        <title>Genome analysis of Rhizobacterium cereale a novel genus and species isolated from maize roots in North Spain.</title>
        <authorList>
            <person name="Menendez E."/>
            <person name="Flores-Felix J.D."/>
            <person name="Ramirez-Bahena M.-H."/>
            <person name="Igual J.M."/>
            <person name="Garcia-Fraile P."/>
            <person name="Peix A."/>
            <person name="Velazquez E."/>
        </authorList>
    </citation>
    <scope>NUCLEOTIDE SEQUENCE [LARGE SCALE GENOMIC DNA]</scope>
    <source>
        <strain evidence="4 5">RZME27</strain>
    </source>
</reference>
<dbReference type="CDD" id="cd01949">
    <property type="entry name" value="GGDEF"/>
    <property type="match status" value="1"/>
</dbReference>
<organism evidence="4 5">
    <name type="scientific">Endobacterium cereale</name>
    <dbReference type="NCBI Taxonomy" id="2663029"/>
    <lineage>
        <taxon>Bacteria</taxon>
        <taxon>Pseudomonadati</taxon>
        <taxon>Pseudomonadota</taxon>
        <taxon>Alphaproteobacteria</taxon>
        <taxon>Hyphomicrobiales</taxon>
        <taxon>Rhizobiaceae</taxon>
        <taxon>Endobacterium</taxon>
    </lineage>
</organism>
<evidence type="ECO:0000256" key="2">
    <source>
        <dbReference type="ARBA" id="ARBA00034247"/>
    </source>
</evidence>
<sequence length="420" mass="45760">MTATRILEQSPAMTMQREADRLAALQELDMLDSPRDDGFDRIVRLIQQIFDVEIGIVSLIDAHRQWYKACSGLSFGEIERDASFCRYVVAAEEAIIVPDATLDPRFADHPAVTGELHVRFYAGMPLTTKAGHVIGTVCAIGKRPRSFGTREIGILQELSGAAMDRIELLQTASTDSLTEALTRRAFKTEADQMVTLAQRHAHALSCIVLDIDHFKSINDTYGHAAGDIVLKAVSATCKATLRATDLFGRFGGEEFVVVLPYVDMDGAMATAERLRKALEGLTVDIGDQTISVTASFGVASRSLTGKDIETLLAQADAAMYRAKQDGRNQCRSWSALQKEAAKATKGERKRVLRTGFILFDDRKNLVNCSVKSLGADSAGLVVSNADGLPAEFLLQIPADGIETTCRVIAHDGHNLEVVFQ</sequence>
<evidence type="ECO:0000256" key="1">
    <source>
        <dbReference type="ARBA" id="ARBA00012528"/>
    </source>
</evidence>
<keyword evidence="5" id="KW-1185">Reference proteome</keyword>
<dbReference type="SUPFAM" id="SSF55073">
    <property type="entry name" value="Nucleotide cyclase"/>
    <property type="match status" value="1"/>
</dbReference>
<dbReference type="SMART" id="SM00267">
    <property type="entry name" value="GGDEF"/>
    <property type="match status" value="1"/>
</dbReference>
<dbReference type="InterPro" id="IPR029787">
    <property type="entry name" value="Nucleotide_cyclase"/>
</dbReference>
<dbReference type="InterPro" id="IPR003018">
    <property type="entry name" value="GAF"/>
</dbReference>
<dbReference type="NCBIfam" id="TIGR00254">
    <property type="entry name" value="GGDEF"/>
    <property type="match status" value="1"/>
</dbReference>
<gene>
    <name evidence="4" type="ORF">GAO09_19950</name>
</gene>
<evidence type="ECO:0000259" key="3">
    <source>
        <dbReference type="PROSITE" id="PS50887"/>
    </source>
</evidence>
<dbReference type="InterPro" id="IPR000160">
    <property type="entry name" value="GGDEF_dom"/>
</dbReference>
<protein>
    <recommendedName>
        <fullName evidence="1">diguanylate cyclase</fullName>
        <ecNumber evidence="1">2.7.7.65</ecNumber>
    </recommendedName>
</protein>
<dbReference type="Gene3D" id="3.30.70.270">
    <property type="match status" value="1"/>
</dbReference>
<dbReference type="InterPro" id="IPR043128">
    <property type="entry name" value="Rev_trsase/Diguanyl_cyclase"/>
</dbReference>
<dbReference type="PANTHER" id="PTHR45138">
    <property type="entry name" value="REGULATORY COMPONENTS OF SENSORY TRANSDUCTION SYSTEM"/>
    <property type="match status" value="1"/>
</dbReference>
<dbReference type="Pfam" id="PF00990">
    <property type="entry name" value="GGDEF"/>
    <property type="match status" value="1"/>
</dbReference>
<dbReference type="GO" id="GO:0052621">
    <property type="term" value="F:diguanylate cyclase activity"/>
    <property type="evidence" value="ECO:0007669"/>
    <property type="project" value="UniProtKB-EC"/>
</dbReference>
<proteinExistence type="predicted"/>
<dbReference type="EMBL" id="WIXI01000047">
    <property type="protein sequence ID" value="MQY48310.1"/>
    <property type="molecule type" value="Genomic_DNA"/>
</dbReference>
<dbReference type="FunFam" id="3.30.70.270:FF:000001">
    <property type="entry name" value="Diguanylate cyclase domain protein"/>
    <property type="match status" value="1"/>
</dbReference>
<dbReference type="SUPFAM" id="SSF55781">
    <property type="entry name" value="GAF domain-like"/>
    <property type="match status" value="1"/>
</dbReference>
<dbReference type="InterPro" id="IPR029016">
    <property type="entry name" value="GAF-like_dom_sf"/>
</dbReference>
<dbReference type="PANTHER" id="PTHR45138:SF9">
    <property type="entry name" value="DIGUANYLATE CYCLASE DGCM-RELATED"/>
    <property type="match status" value="1"/>
</dbReference>
<dbReference type="Proteomes" id="UP000435138">
    <property type="component" value="Unassembled WGS sequence"/>
</dbReference>
<evidence type="ECO:0000313" key="4">
    <source>
        <dbReference type="EMBL" id="MQY48310.1"/>
    </source>
</evidence>
<dbReference type="SMART" id="SM00065">
    <property type="entry name" value="GAF"/>
    <property type="match status" value="1"/>
</dbReference>
<dbReference type="AlphaFoldDB" id="A0A6A8AEX3"/>
<accession>A0A6A8AEX3</accession>
<dbReference type="RefSeq" id="WP_153356457.1">
    <property type="nucleotide sequence ID" value="NZ_JAYKOO010000005.1"/>
</dbReference>
<dbReference type="PROSITE" id="PS50887">
    <property type="entry name" value="GGDEF"/>
    <property type="match status" value="1"/>
</dbReference>
<dbReference type="Gene3D" id="3.30.450.40">
    <property type="match status" value="1"/>
</dbReference>